<sequence>MAAVAVAVRKDSGSGMKAELSPRPGVSECALPRRLSSAMQEAMSTSFRPSLHPCLTLFLGKARRF</sequence>
<protein>
    <submittedName>
        <fullName evidence="1">Uncharacterized protein</fullName>
    </submittedName>
</protein>
<dbReference type="EMBL" id="KB030580">
    <property type="protein sequence ID" value="ELK14071.1"/>
    <property type="molecule type" value="Genomic_DNA"/>
</dbReference>
<name>L5KSZ8_PTEAL</name>
<dbReference type="Proteomes" id="UP000010552">
    <property type="component" value="Unassembled WGS sequence"/>
</dbReference>
<evidence type="ECO:0000313" key="2">
    <source>
        <dbReference type="Proteomes" id="UP000010552"/>
    </source>
</evidence>
<organism evidence="1 2">
    <name type="scientific">Pteropus alecto</name>
    <name type="common">Black flying fox</name>
    <dbReference type="NCBI Taxonomy" id="9402"/>
    <lineage>
        <taxon>Eukaryota</taxon>
        <taxon>Metazoa</taxon>
        <taxon>Chordata</taxon>
        <taxon>Craniata</taxon>
        <taxon>Vertebrata</taxon>
        <taxon>Euteleostomi</taxon>
        <taxon>Mammalia</taxon>
        <taxon>Eutheria</taxon>
        <taxon>Laurasiatheria</taxon>
        <taxon>Chiroptera</taxon>
        <taxon>Yinpterochiroptera</taxon>
        <taxon>Pteropodoidea</taxon>
        <taxon>Pteropodidae</taxon>
        <taxon>Pteropodinae</taxon>
        <taxon>Pteropus</taxon>
    </lineage>
</organism>
<accession>L5KSZ8</accession>
<dbReference type="AlphaFoldDB" id="L5KSZ8"/>
<gene>
    <name evidence="1" type="ORF">PAL_GLEAN10020264</name>
</gene>
<dbReference type="InParanoid" id="L5KSZ8"/>
<keyword evidence="2" id="KW-1185">Reference proteome</keyword>
<evidence type="ECO:0000313" key="1">
    <source>
        <dbReference type="EMBL" id="ELK14071.1"/>
    </source>
</evidence>
<proteinExistence type="predicted"/>
<reference evidence="2" key="1">
    <citation type="journal article" date="2013" name="Science">
        <title>Comparative analysis of bat genomes provides insight into the evolution of flight and immunity.</title>
        <authorList>
            <person name="Zhang G."/>
            <person name="Cowled C."/>
            <person name="Shi Z."/>
            <person name="Huang Z."/>
            <person name="Bishop-Lilly K.A."/>
            <person name="Fang X."/>
            <person name="Wynne J.W."/>
            <person name="Xiong Z."/>
            <person name="Baker M.L."/>
            <person name="Zhao W."/>
            <person name="Tachedjian M."/>
            <person name="Zhu Y."/>
            <person name="Zhou P."/>
            <person name="Jiang X."/>
            <person name="Ng J."/>
            <person name="Yang L."/>
            <person name="Wu L."/>
            <person name="Xiao J."/>
            <person name="Feng Y."/>
            <person name="Chen Y."/>
            <person name="Sun X."/>
            <person name="Zhang Y."/>
            <person name="Marsh G.A."/>
            <person name="Crameri G."/>
            <person name="Broder C.C."/>
            <person name="Frey K.G."/>
            <person name="Wang L.F."/>
            <person name="Wang J."/>
        </authorList>
    </citation>
    <scope>NUCLEOTIDE SEQUENCE [LARGE SCALE GENOMIC DNA]</scope>
</reference>